<evidence type="ECO:0000313" key="13">
    <source>
        <dbReference type="Proteomes" id="UP000002320"/>
    </source>
</evidence>
<keyword evidence="5" id="KW-0862">Zinc</keyword>
<feature type="domain" description="Nanos-type" evidence="10">
    <location>
        <begin position="148"/>
        <end position="202"/>
    </location>
</feature>
<dbReference type="EnsemblMetazoa" id="CPIJ011551-RA">
    <property type="protein sequence ID" value="CPIJ011551-PA"/>
    <property type="gene ID" value="CPIJ011551"/>
</dbReference>
<evidence type="ECO:0000256" key="1">
    <source>
        <dbReference type="ARBA" id="ARBA00004496"/>
    </source>
</evidence>
<evidence type="ECO:0000256" key="7">
    <source>
        <dbReference type="ARBA" id="ARBA00022884"/>
    </source>
</evidence>
<dbReference type="PANTHER" id="PTHR12887">
    <property type="entry name" value="NANOS PROTEIN"/>
    <property type="match status" value="1"/>
</dbReference>
<dbReference type="HOGENOM" id="CLU_1129867_0_0_1"/>
<keyword evidence="13" id="KW-1185">Reference proteome</keyword>
<evidence type="ECO:0000256" key="5">
    <source>
        <dbReference type="ARBA" id="ARBA00022833"/>
    </source>
</evidence>
<comment type="similarity">
    <text evidence="8">Belongs to the nanos family.</text>
</comment>
<dbReference type="AlphaFoldDB" id="B0WWV2"/>
<protein>
    <submittedName>
        <fullName evidence="11 12">Nanos</fullName>
    </submittedName>
</protein>
<reference evidence="12" key="2">
    <citation type="submission" date="2020-05" db="UniProtKB">
        <authorList>
            <consortium name="EnsemblMetazoa"/>
        </authorList>
    </citation>
    <scope>IDENTIFICATION</scope>
    <source>
        <strain evidence="12">JHB</strain>
    </source>
</reference>
<evidence type="ECO:0000313" key="11">
    <source>
        <dbReference type="EMBL" id="EDS36213.1"/>
    </source>
</evidence>
<name>B0WWV2_CULQU</name>
<dbReference type="EMBL" id="DS232152">
    <property type="protein sequence ID" value="EDS36213.1"/>
    <property type="molecule type" value="Genomic_DNA"/>
</dbReference>
<dbReference type="OMA" id="HKENDYC"/>
<dbReference type="STRING" id="7176.B0WWV2"/>
<feature type="region of interest" description="Disordered" evidence="9">
    <location>
        <begin position="86"/>
        <end position="106"/>
    </location>
</feature>
<dbReference type="Pfam" id="PF05741">
    <property type="entry name" value="zf-nanos"/>
    <property type="match status" value="1"/>
</dbReference>
<evidence type="ECO:0000256" key="3">
    <source>
        <dbReference type="ARBA" id="ARBA00022723"/>
    </source>
</evidence>
<gene>
    <name evidence="12" type="primary">6044344</name>
    <name evidence="11" type="ORF">CpipJ_CPIJ011551</name>
</gene>
<organism>
    <name type="scientific">Culex quinquefasciatus</name>
    <name type="common">Southern house mosquito</name>
    <name type="synonym">Culex pungens</name>
    <dbReference type="NCBI Taxonomy" id="7176"/>
    <lineage>
        <taxon>Eukaryota</taxon>
        <taxon>Metazoa</taxon>
        <taxon>Ecdysozoa</taxon>
        <taxon>Arthropoda</taxon>
        <taxon>Hexapoda</taxon>
        <taxon>Insecta</taxon>
        <taxon>Pterygota</taxon>
        <taxon>Neoptera</taxon>
        <taxon>Endopterygota</taxon>
        <taxon>Diptera</taxon>
        <taxon>Nematocera</taxon>
        <taxon>Culicoidea</taxon>
        <taxon>Culicidae</taxon>
        <taxon>Culicinae</taxon>
        <taxon>Culicini</taxon>
        <taxon>Culex</taxon>
        <taxon>Culex</taxon>
    </lineage>
</organism>
<dbReference type="GO" id="GO:0008270">
    <property type="term" value="F:zinc ion binding"/>
    <property type="evidence" value="ECO:0007669"/>
    <property type="project" value="UniProtKB-KW"/>
</dbReference>
<dbReference type="Gene3D" id="4.10.60.30">
    <property type="entry name" value="Nanos, RNA-binding domain"/>
    <property type="match status" value="1"/>
</dbReference>
<accession>B0WWV2</accession>
<dbReference type="InterPro" id="IPR024161">
    <property type="entry name" value="Znf_nanos-typ"/>
</dbReference>
<reference evidence="11" key="1">
    <citation type="submission" date="2007-03" db="EMBL/GenBank/DDBJ databases">
        <title>Annotation of Culex pipiens quinquefasciatus.</title>
        <authorList>
            <consortium name="The Broad Institute Genome Sequencing Platform"/>
            <person name="Atkinson P.W."/>
            <person name="Hemingway J."/>
            <person name="Christensen B.M."/>
            <person name="Higgs S."/>
            <person name="Kodira C."/>
            <person name="Hannick L."/>
            <person name="Megy K."/>
            <person name="O'Leary S."/>
            <person name="Pearson M."/>
            <person name="Haas B.J."/>
            <person name="Mauceli E."/>
            <person name="Wortman J.R."/>
            <person name="Lee N.H."/>
            <person name="Guigo R."/>
            <person name="Stanke M."/>
            <person name="Alvarado L."/>
            <person name="Amedeo P."/>
            <person name="Antoine C.H."/>
            <person name="Arensburger P."/>
            <person name="Bidwell S.L."/>
            <person name="Crawford M."/>
            <person name="Camaro F."/>
            <person name="Devon K."/>
            <person name="Engels R."/>
            <person name="Hammond M."/>
            <person name="Howarth C."/>
            <person name="Koehrsen M."/>
            <person name="Lawson D."/>
            <person name="Montgomery P."/>
            <person name="Nene V."/>
            <person name="Nusbaum C."/>
            <person name="Puiu D."/>
            <person name="Romero-Severson J."/>
            <person name="Severson D.W."/>
            <person name="Shumway M."/>
            <person name="Sisk P."/>
            <person name="Stolte C."/>
            <person name="Zeng Q."/>
            <person name="Eisenstadt E."/>
            <person name="Fraser-Liggett C."/>
            <person name="Strausberg R."/>
            <person name="Galagan J."/>
            <person name="Birren B."/>
            <person name="Collins F.H."/>
        </authorList>
    </citation>
    <scope>NUCLEOTIDE SEQUENCE [LARGE SCALE GENOMIC DNA]</scope>
    <source>
        <strain evidence="11">JHB</strain>
    </source>
</reference>
<evidence type="ECO:0000256" key="8">
    <source>
        <dbReference type="PROSITE-ProRule" id="PRU00855"/>
    </source>
</evidence>
<dbReference type="PROSITE" id="PS51522">
    <property type="entry name" value="ZF_NANOS"/>
    <property type="match status" value="1"/>
</dbReference>
<keyword evidence="7 8" id="KW-0694">RNA-binding</keyword>
<evidence type="ECO:0000256" key="4">
    <source>
        <dbReference type="ARBA" id="ARBA00022771"/>
    </source>
</evidence>
<feature type="region of interest" description="Disordered" evidence="9">
    <location>
        <begin position="119"/>
        <end position="142"/>
    </location>
</feature>
<evidence type="ECO:0000313" key="12">
    <source>
        <dbReference type="EnsemblMetazoa" id="CPIJ011551-PA"/>
    </source>
</evidence>
<keyword evidence="6 8" id="KW-0810">Translation regulation</keyword>
<keyword evidence="4 8" id="KW-0863">Zinc-finger</keyword>
<dbReference type="InterPro" id="IPR008705">
    <property type="entry name" value="Nanos/Xcar2"/>
</dbReference>
<evidence type="ECO:0000256" key="9">
    <source>
        <dbReference type="SAM" id="MobiDB-lite"/>
    </source>
</evidence>
<evidence type="ECO:0000259" key="10">
    <source>
        <dbReference type="PROSITE" id="PS51522"/>
    </source>
</evidence>
<dbReference type="GO" id="GO:0003723">
    <property type="term" value="F:RNA binding"/>
    <property type="evidence" value="ECO:0007669"/>
    <property type="project" value="UniProtKB-UniRule"/>
</dbReference>
<dbReference type="VEuPathDB" id="VectorBase:CQUJHB013080"/>
<dbReference type="Proteomes" id="UP000002320">
    <property type="component" value="Unassembled WGS sequence"/>
</dbReference>
<dbReference type="GO" id="GO:0006417">
    <property type="term" value="P:regulation of translation"/>
    <property type="evidence" value="ECO:0007669"/>
    <property type="project" value="UniProtKB-UniRule"/>
</dbReference>
<dbReference type="InParanoid" id="B0WWV2"/>
<comment type="subcellular location">
    <subcellularLocation>
        <location evidence="1">Cytoplasm</location>
    </subcellularLocation>
</comment>
<keyword evidence="3" id="KW-0479">Metal-binding</keyword>
<keyword evidence="2" id="KW-0963">Cytoplasm</keyword>
<dbReference type="InterPro" id="IPR038129">
    <property type="entry name" value="Nanos_sf"/>
</dbReference>
<dbReference type="eggNOG" id="KOG4602">
    <property type="taxonomic scope" value="Eukaryota"/>
</dbReference>
<evidence type="ECO:0000256" key="6">
    <source>
        <dbReference type="ARBA" id="ARBA00022845"/>
    </source>
</evidence>
<dbReference type="OrthoDB" id="10010129at2759"/>
<proteinExistence type="inferred from homology"/>
<dbReference type="KEGG" id="cqu:CpipJ_CPIJ011551"/>
<evidence type="ECO:0000256" key="2">
    <source>
        <dbReference type="ARBA" id="ARBA00022490"/>
    </source>
</evidence>
<dbReference type="VEuPathDB" id="VectorBase:CPIJ011551"/>
<dbReference type="GO" id="GO:0005737">
    <property type="term" value="C:cytoplasm"/>
    <property type="evidence" value="ECO:0007669"/>
    <property type="project" value="UniProtKB-SubCell"/>
</dbReference>
<sequence>MFPTRFPTAGDPAVDVSDPLFGMYSWYSGESSSSSDDLSELAASFRSALALDLEAFGRDALGMQHARPNLSLVRDDFIRNGIDSAIPGRSVRRRPPGFVQEPVSSPRWPLTSLENVLQTSTPVEQQPPPPKTGSSDGRSRRKHKENDYCVFCYNNGEHQEVYMSHVCRDERGQVQCPRLRRYICPYCFATDRNAHTKKYCPNKPIITPEDLLKMPAGETADAAPVPVAKSKSKKSLRSCVPFGASQELEVFVKKPL</sequence>